<reference evidence="1" key="1">
    <citation type="submission" date="2016-04" db="EMBL/GenBank/DDBJ databases">
        <authorList>
            <person name="Evans L.H."/>
            <person name="Alamgir A."/>
            <person name="Owens N."/>
            <person name="Weber N.D."/>
            <person name="Virtaneva K."/>
            <person name="Barbian K."/>
            <person name="Babar A."/>
            <person name="Rosenke K."/>
        </authorList>
    </citation>
    <scope>NUCLEOTIDE SEQUENCE</scope>
    <source>
        <strain evidence="1">92-2</strain>
    </source>
</reference>
<accession>A0A212JRX6</accession>
<evidence type="ECO:0000313" key="1">
    <source>
        <dbReference type="EMBL" id="SBW02177.1"/>
    </source>
</evidence>
<dbReference type="EMBL" id="FLUP01000001">
    <property type="protein sequence ID" value="SBW02177.1"/>
    <property type="molecule type" value="Genomic_DNA"/>
</dbReference>
<proteinExistence type="predicted"/>
<gene>
    <name evidence="1" type="ORF">KM92DES2_11618</name>
</gene>
<protein>
    <submittedName>
        <fullName evidence="1">Uncharacterized protein</fullName>
    </submittedName>
</protein>
<organism evidence="1">
    <name type="scientific">uncultured Desulfovibrio sp</name>
    <dbReference type="NCBI Taxonomy" id="167968"/>
    <lineage>
        <taxon>Bacteria</taxon>
        <taxon>Pseudomonadati</taxon>
        <taxon>Thermodesulfobacteriota</taxon>
        <taxon>Desulfovibrionia</taxon>
        <taxon>Desulfovibrionales</taxon>
        <taxon>Desulfovibrionaceae</taxon>
        <taxon>Desulfovibrio</taxon>
        <taxon>environmental samples</taxon>
    </lineage>
</organism>
<name>A0A212JRX6_9BACT</name>
<dbReference type="AlphaFoldDB" id="A0A212JRX6"/>
<sequence length="62" mass="7062">MSFRVSLSVRSLNLARVRVRVLRGIGKKLTSPRFIRASSELRSWFIRCSSVVQPLFASPSVR</sequence>